<dbReference type="AlphaFoldDB" id="A0AA35L5Q2"/>
<accession>A0AA35L5Q2</accession>
<proteinExistence type="predicted"/>
<name>A0AA35L5Q2_9SAUR</name>
<evidence type="ECO:0000256" key="1">
    <source>
        <dbReference type="SAM" id="MobiDB-lite"/>
    </source>
</evidence>
<sequence>MEGDKLGQLIRSGREPFPNKCFVLVKSLERRDDPQGHTSRDEPPAPASGMKNERPLWRFPAPDPRLPPPPSILCVGMAPSRPYLTQKDEPRFPPIKSTSRVIPEPGETLAAPSVPGRPGRSLNARMEEFRVGQLIRSGRERLSLAAAASREGLEPR</sequence>
<gene>
    <name evidence="2" type="ORF">PODLI_1B008762</name>
</gene>
<feature type="region of interest" description="Disordered" evidence="1">
    <location>
        <begin position="26"/>
        <end position="124"/>
    </location>
</feature>
<protein>
    <submittedName>
        <fullName evidence="2">Uncharacterized protein</fullName>
    </submittedName>
</protein>
<reference evidence="2" key="1">
    <citation type="submission" date="2022-12" db="EMBL/GenBank/DDBJ databases">
        <authorList>
            <person name="Alioto T."/>
            <person name="Alioto T."/>
            <person name="Gomez Garrido J."/>
        </authorList>
    </citation>
    <scope>NUCLEOTIDE SEQUENCE</scope>
</reference>
<evidence type="ECO:0000313" key="3">
    <source>
        <dbReference type="Proteomes" id="UP001178461"/>
    </source>
</evidence>
<feature type="compositionally biased region" description="Pro residues" evidence="1">
    <location>
        <begin position="61"/>
        <end position="71"/>
    </location>
</feature>
<feature type="compositionally biased region" description="Basic and acidic residues" evidence="1">
    <location>
        <begin position="27"/>
        <end position="43"/>
    </location>
</feature>
<keyword evidence="3" id="KW-1185">Reference proteome</keyword>
<dbReference type="Proteomes" id="UP001178461">
    <property type="component" value="Chromosome 13"/>
</dbReference>
<dbReference type="EMBL" id="OX395138">
    <property type="protein sequence ID" value="CAI5789658.1"/>
    <property type="molecule type" value="Genomic_DNA"/>
</dbReference>
<organism evidence="2 3">
    <name type="scientific">Podarcis lilfordi</name>
    <name type="common">Lilford's wall lizard</name>
    <dbReference type="NCBI Taxonomy" id="74358"/>
    <lineage>
        <taxon>Eukaryota</taxon>
        <taxon>Metazoa</taxon>
        <taxon>Chordata</taxon>
        <taxon>Craniata</taxon>
        <taxon>Vertebrata</taxon>
        <taxon>Euteleostomi</taxon>
        <taxon>Lepidosauria</taxon>
        <taxon>Squamata</taxon>
        <taxon>Bifurcata</taxon>
        <taxon>Unidentata</taxon>
        <taxon>Episquamata</taxon>
        <taxon>Laterata</taxon>
        <taxon>Lacertibaenia</taxon>
        <taxon>Lacertidae</taxon>
        <taxon>Podarcis</taxon>
    </lineage>
</organism>
<evidence type="ECO:0000313" key="2">
    <source>
        <dbReference type="EMBL" id="CAI5789658.1"/>
    </source>
</evidence>